<organism evidence="1 2">
    <name type="scientific">Pseudobutyrivibrio xylanivorans</name>
    <dbReference type="NCBI Taxonomy" id="185007"/>
    <lineage>
        <taxon>Bacteria</taxon>
        <taxon>Bacillati</taxon>
        <taxon>Bacillota</taxon>
        <taxon>Clostridia</taxon>
        <taxon>Lachnospirales</taxon>
        <taxon>Lachnospiraceae</taxon>
        <taxon>Pseudobutyrivibrio</taxon>
    </lineage>
</organism>
<evidence type="ECO:0000313" key="1">
    <source>
        <dbReference type="EMBL" id="QFJ54796.1"/>
    </source>
</evidence>
<gene>
    <name evidence="1" type="ORF">FXF36_07995</name>
</gene>
<protein>
    <submittedName>
        <fullName evidence="1">Uncharacterized protein</fullName>
    </submittedName>
</protein>
<reference evidence="2" key="1">
    <citation type="submission" date="2019-08" db="EMBL/GenBank/DDBJ databases">
        <title>Complete Genome Sequence of the Polysaccharide-Degrading Rumen Bacterium Pseudobutyrivibrio xylanivorans MA3014.</title>
        <authorList>
            <person name="Palevich N."/>
            <person name="Maclean P.H."/>
            <person name="Kelly W.J."/>
            <person name="Leahy S.C."/>
            <person name="Rakonjac J."/>
            <person name="Attwood G.T."/>
        </authorList>
    </citation>
    <scope>NUCLEOTIDE SEQUENCE [LARGE SCALE GENOMIC DNA]</scope>
    <source>
        <strain evidence="2">MA3014</strain>
    </source>
</reference>
<evidence type="ECO:0000313" key="2">
    <source>
        <dbReference type="Proteomes" id="UP000327030"/>
    </source>
</evidence>
<dbReference type="RefSeq" id="WP_151623257.1">
    <property type="nucleotide sequence ID" value="NZ_CP043028.1"/>
</dbReference>
<proteinExistence type="predicted"/>
<dbReference type="Proteomes" id="UP000327030">
    <property type="component" value="Chromosome 1"/>
</dbReference>
<dbReference type="KEGG" id="pxv:FXF36_07995"/>
<dbReference type="AlphaFoldDB" id="A0A5P6VQ47"/>
<sequence length="171" mass="19633">MLEERNVSVVKDADGNNIVVINDVIFKGRQGINWKDVEEYLKRYVGDFYTIADSKDIVYIGTDLPDEYAHSEYTNVLKGGNAKAKANAAQGIPELVICATNKEYSPNLKKKHNHDAKNGWYKYESFFAMPVFDIEGDIERYNVYHVAMIIRHASDGKKYLYDIINIKKRSE</sequence>
<dbReference type="OrthoDB" id="2039658at2"/>
<name>A0A5P6VQ47_PSEXY</name>
<accession>A0A5P6VQ47</accession>
<dbReference type="EMBL" id="CP043028">
    <property type="protein sequence ID" value="QFJ54796.1"/>
    <property type="molecule type" value="Genomic_DNA"/>
</dbReference>